<proteinExistence type="predicted"/>
<dbReference type="AlphaFoldDB" id="A0A1G9SMU4"/>
<accession>A0A1G9SMU4</accession>
<dbReference type="PANTHER" id="PTHR39166:SF1">
    <property type="entry name" value="BLL1166 PROTEIN"/>
    <property type="match status" value="1"/>
</dbReference>
<sequence length="198" mass="21501">MAKAPPAHQRAFLVEAVRANALAMTVLERAAAMGLPDHGLMAGAVYQAVWNALTGRDAAYGVNDYDLGYYDASDLGEAAEDVVIKAGEAVFGDLDAVVEIRNQARVHLWFGAKHGVTRAPLTSTTEAVRHFASHTHAVAVRLDNAGKVDVLAPYGLEELFSLHVRPVASLADKAGWNAKCERQHKLWPEVRFDRTQFA</sequence>
<dbReference type="Proteomes" id="UP000199759">
    <property type="component" value="Unassembled WGS sequence"/>
</dbReference>
<evidence type="ECO:0000313" key="1">
    <source>
        <dbReference type="EMBL" id="SDM36853.1"/>
    </source>
</evidence>
<reference evidence="1 2" key="1">
    <citation type="submission" date="2016-10" db="EMBL/GenBank/DDBJ databases">
        <authorList>
            <person name="de Groot N.N."/>
        </authorList>
    </citation>
    <scope>NUCLEOTIDE SEQUENCE [LARGE SCALE GENOMIC DNA]</scope>
    <source>
        <strain evidence="1 2">DSM 16077</strain>
    </source>
</reference>
<dbReference type="STRING" id="144026.SAMN04488568_11016"/>
<evidence type="ECO:0000313" key="2">
    <source>
        <dbReference type="Proteomes" id="UP000199759"/>
    </source>
</evidence>
<keyword evidence="2" id="KW-1185">Reference proteome</keyword>
<dbReference type="InterPro" id="IPR009267">
    <property type="entry name" value="NTP_transf_6"/>
</dbReference>
<dbReference type="RefSeq" id="WP_176780308.1">
    <property type="nucleotide sequence ID" value="NZ_FNHG01000010.1"/>
</dbReference>
<evidence type="ECO:0008006" key="3">
    <source>
        <dbReference type="Google" id="ProtNLM"/>
    </source>
</evidence>
<name>A0A1G9SMU4_9PROT</name>
<protein>
    <recommendedName>
        <fullName evidence="3">Nucleotidyltransferase family protein</fullName>
    </recommendedName>
</protein>
<dbReference type="PANTHER" id="PTHR39166">
    <property type="entry name" value="BLL1166 PROTEIN"/>
    <property type="match status" value="1"/>
</dbReference>
<organism evidence="1 2">
    <name type="scientific">Maricaulis salignorans</name>
    <dbReference type="NCBI Taxonomy" id="144026"/>
    <lineage>
        <taxon>Bacteria</taxon>
        <taxon>Pseudomonadati</taxon>
        <taxon>Pseudomonadota</taxon>
        <taxon>Alphaproteobacteria</taxon>
        <taxon>Maricaulales</taxon>
        <taxon>Maricaulaceae</taxon>
        <taxon>Maricaulis</taxon>
    </lineage>
</organism>
<dbReference type="Pfam" id="PF06042">
    <property type="entry name" value="NTP_transf_6"/>
    <property type="match status" value="1"/>
</dbReference>
<dbReference type="EMBL" id="FNHG01000010">
    <property type="protein sequence ID" value="SDM36853.1"/>
    <property type="molecule type" value="Genomic_DNA"/>
</dbReference>
<gene>
    <name evidence="1" type="ORF">SAMN04488568_11016</name>
</gene>